<protein>
    <recommendedName>
        <fullName evidence="8">5'-deoxynucleotidase</fullName>
        <ecNumber evidence="8">3.1.3.89</ecNumber>
    </recommendedName>
</protein>
<dbReference type="PANTHER" id="PTHR11845">
    <property type="entry name" value="5'-DEOXYNUCLEOTIDASE HDDC2"/>
    <property type="match status" value="1"/>
</dbReference>
<comment type="subunit">
    <text evidence="7">Homodimer.</text>
</comment>
<dbReference type="EMBL" id="BTGD01000003">
    <property type="protein sequence ID" value="GMM54493.1"/>
    <property type="molecule type" value="Genomic_DNA"/>
</dbReference>
<evidence type="ECO:0000313" key="14">
    <source>
        <dbReference type="EMBL" id="GMM54493.1"/>
    </source>
</evidence>
<dbReference type="FunFam" id="1.10.3210.10:FF:000011">
    <property type="entry name" value="HD domain-containing protein 2"/>
    <property type="match status" value="1"/>
</dbReference>
<evidence type="ECO:0000256" key="4">
    <source>
        <dbReference type="ARBA" id="ARBA00001946"/>
    </source>
</evidence>
<dbReference type="EC" id="3.1.3.89" evidence="8"/>
<dbReference type="GO" id="GO:0009159">
    <property type="term" value="P:deoxyribonucleoside monophosphate catabolic process"/>
    <property type="evidence" value="ECO:0007669"/>
    <property type="project" value="UniProtKB-ARBA"/>
</dbReference>
<evidence type="ECO:0000256" key="2">
    <source>
        <dbReference type="ARBA" id="ARBA00001936"/>
    </source>
</evidence>
<dbReference type="Proteomes" id="UP001377567">
    <property type="component" value="Unassembled WGS sequence"/>
</dbReference>
<comment type="cofactor">
    <cofactor evidence="4">
        <name>Mg(2+)</name>
        <dbReference type="ChEBI" id="CHEBI:18420"/>
    </cofactor>
</comment>
<keyword evidence="11" id="KW-0460">Magnesium</keyword>
<comment type="function">
    <text evidence="5">Catalyzes the dephosphorylation of the nucleoside 5'-monophosphates deoxyadenosine monophosphate (dAMP), deoxycytidine monophosphate (dCMP), deoxyguanosine monophosphate (dGMP) and deoxythymidine monophosphate (dTMP).</text>
</comment>
<keyword evidence="10" id="KW-0378">Hydrolase</keyword>
<comment type="catalytic activity">
    <reaction evidence="1">
        <text>a 2'-deoxyribonucleoside 5'-phosphate + H2O = a 2'-deoxyribonucleoside + phosphate</text>
        <dbReference type="Rhea" id="RHEA:36167"/>
        <dbReference type="ChEBI" id="CHEBI:15377"/>
        <dbReference type="ChEBI" id="CHEBI:18274"/>
        <dbReference type="ChEBI" id="CHEBI:43474"/>
        <dbReference type="ChEBI" id="CHEBI:65317"/>
        <dbReference type="EC" id="3.1.3.89"/>
    </reaction>
</comment>
<evidence type="ECO:0000256" key="5">
    <source>
        <dbReference type="ARBA" id="ARBA00004074"/>
    </source>
</evidence>
<dbReference type="GO" id="GO:0002953">
    <property type="term" value="F:5'-deoxynucleotidase activity"/>
    <property type="evidence" value="ECO:0007669"/>
    <property type="project" value="UniProtKB-EC"/>
</dbReference>
<dbReference type="SUPFAM" id="SSF109604">
    <property type="entry name" value="HD-domain/PDEase-like"/>
    <property type="match status" value="1"/>
</dbReference>
<dbReference type="InterPro" id="IPR039356">
    <property type="entry name" value="YfbR/HDDC2"/>
</dbReference>
<proteinExistence type="inferred from homology"/>
<evidence type="ECO:0000256" key="9">
    <source>
        <dbReference type="ARBA" id="ARBA00022723"/>
    </source>
</evidence>
<dbReference type="PANTHER" id="PTHR11845:SF13">
    <property type="entry name" value="5'-DEOXYNUCLEOTIDASE HDDC2"/>
    <property type="match status" value="1"/>
</dbReference>
<dbReference type="InterPro" id="IPR006674">
    <property type="entry name" value="HD_domain"/>
</dbReference>
<evidence type="ECO:0000256" key="8">
    <source>
        <dbReference type="ARBA" id="ARBA00012964"/>
    </source>
</evidence>
<dbReference type="AlphaFoldDB" id="A0AAV5RUU3"/>
<keyword evidence="15" id="KW-1185">Reference proteome</keyword>
<dbReference type="Gene3D" id="1.10.3210.10">
    <property type="entry name" value="Hypothetical protein af1432"/>
    <property type="match status" value="1"/>
</dbReference>
<dbReference type="SMART" id="SM00471">
    <property type="entry name" value="HDc"/>
    <property type="match status" value="1"/>
</dbReference>
<evidence type="ECO:0000256" key="7">
    <source>
        <dbReference type="ARBA" id="ARBA00011738"/>
    </source>
</evidence>
<evidence type="ECO:0000256" key="3">
    <source>
        <dbReference type="ARBA" id="ARBA00001941"/>
    </source>
</evidence>
<evidence type="ECO:0000256" key="6">
    <source>
        <dbReference type="ARBA" id="ARBA00009999"/>
    </source>
</evidence>
<dbReference type="GO" id="GO:0005737">
    <property type="term" value="C:cytoplasm"/>
    <property type="evidence" value="ECO:0007669"/>
    <property type="project" value="TreeGrafter"/>
</dbReference>
<comment type="caution">
    <text evidence="14">The sequence shown here is derived from an EMBL/GenBank/DDBJ whole genome shotgun (WGS) entry which is preliminary data.</text>
</comment>
<dbReference type="Pfam" id="PF13023">
    <property type="entry name" value="HD_3"/>
    <property type="match status" value="1"/>
</dbReference>
<evidence type="ECO:0000259" key="13">
    <source>
        <dbReference type="SMART" id="SM00471"/>
    </source>
</evidence>
<dbReference type="InterPro" id="IPR003607">
    <property type="entry name" value="HD/PDEase_dom"/>
</dbReference>
<dbReference type="GO" id="GO:0046872">
    <property type="term" value="F:metal ion binding"/>
    <property type="evidence" value="ECO:0007669"/>
    <property type="project" value="UniProtKB-KW"/>
</dbReference>
<sequence>MLSRGLANRLLSQRNMSAWNPRDHLPQDIKQLLQKPSPNYPLALFDILHKLKLQRRTGWINNGIQNPESISDHMYRMSIMSWILNSKGIDTARCMKISLAHDMAESIVGDITPFDKKIGKEEKHHRELSTIEFLCKEIVEPYNPEAAKDLLAAWLEYEDQTTLEAKYVKDLDKFEMLVQCFEYEKIYEGKKDLSQFYGCVKDITTDEVSGWTRNLLAEREEYFNSLK</sequence>
<evidence type="ECO:0000256" key="1">
    <source>
        <dbReference type="ARBA" id="ARBA00001638"/>
    </source>
</evidence>
<evidence type="ECO:0000256" key="11">
    <source>
        <dbReference type="ARBA" id="ARBA00022842"/>
    </source>
</evidence>
<evidence type="ECO:0000313" key="15">
    <source>
        <dbReference type="Proteomes" id="UP001377567"/>
    </source>
</evidence>
<comment type="cofactor">
    <cofactor evidence="3">
        <name>Co(2+)</name>
        <dbReference type="ChEBI" id="CHEBI:48828"/>
    </cofactor>
</comment>
<gene>
    <name evidence="14" type="ORF">DAKH74_011090</name>
</gene>
<evidence type="ECO:0000256" key="10">
    <source>
        <dbReference type="ARBA" id="ARBA00022801"/>
    </source>
</evidence>
<comment type="similarity">
    <text evidence="6">Belongs to the HDDC2 family.</text>
</comment>
<comment type="cofactor">
    <cofactor evidence="2">
        <name>Mn(2+)</name>
        <dbReference type="ChEBI" id="CHEBI:29035"/>
    </cofactor>
</comment>
<accession>A0AAV5RUU3</accession>
<name>A0AAV5RUU3_MAUHU</name>
<keyword evidence="9" id="KW-0479">Metal-binding</keyword>
<evidence type="ECO:0000256" key="12">
    <source>
        <dbReference type="ARBA" id="ARBA00023285"/>
    </source>
</evidence>
<organism evidence="14 15">
    <name type="scientific">Maudiozyma humilis</name>
    <name type="common">Sour dough yeast</name>
    <name type="synonym">Kazachstania humilis</name>
    <dbReference type="NCBI Taxonomy" id="51915"/>
    <lineage>
        <taxon>Eukaryota</taxon>
        <taxon>Fungi</taxon>
        <taxon>Dikarya</taxon>
        <taxon>Ascomycota</taxon>
        <taxon>Saccharomycotina</taxon>
        <taxon>Saccharomycetes</taxon>
        <taxon>Saccharomycetales</taxon>
        <taxon>Saccharomycetaceae</taxon>
        <taxon>Maudiozyma</taxon>
    </lineage>
</organism>
<feature type="domain" description="HD/PDEase" evidence="13">
    <location>
        <begin position="66"/>
        <end position="186"/>
    </location>
</feature>
<keyword evidence="12" id="KW-0170">Cobalt</keyword>
<reference evidence="14 15" key="1">
    <citation type="journal article" date="2023" name="Elife">
        <title>Identification of key yeast species and microbe-microbe interactions impacting larval growth of Drosophila in the wild.</title>
        <authorList>
            <person name="Mure A."/>
            <person name="Sugiura Y."/>
            <person name="Maeda R."/>
            <person name="Honda K."/>
            <person name="Sakurai N."/>
            <person name="Takahashi Y."/>
            <person name="Watada M."/>
            <person name="Katoh T."/>
            <person name="Gotoh A."/>
            <person name="Gotoh Y."/>
            <person name="Taniguchi I."/>
            <person name="Nakamura K."/>
            <person name="Hayashi T."/>
            <person name="Katayama T."/>
            <person name="Uemura T."/>
            <person name="Hattori Y."/>
        </authorList>
    </citation>
    <scope>NUCLEOTIDE SEQUENCE [LARGE SCALE GENOMIC DNA]</scope>
    <source>
        <strain evidence="14 15">KH-74</strain>
    </source>
</reference>